<gene>
    <name evidence="10" type="ORF">BN980_GECA10s01165g</name>
</gene>
<dbReference type="GO" id="GO:0005634">
    <property type="term" value="C:nucleus"/>
    <property type="evidence" value="ECO:0007669"/>
    <property type="project" value="UniProtKB-SubCell"/>
</dbReference>
<dbReference type="GO" id="GO:0000981">
    <property type="term" value="F:DNA-binding transcription factor activity, RNA polymerase II-specific"/>
    <property type="evidence" value="ECO:0007669"/>
    <property type="project" value="InterPro"/>
</dbReference>
<keyword evidence="7" id="KW-0539">Nucleus</keyword>
<accession>A0A0J9XE64</accession>
<reference evidence="10" key="1">
    <citation type="submission" date="2014-03" db="EMBL/GenBank/DDBJ databases">
        <authorList>
            <person name="Casaregola S."/>
        </authorList>
    </citation>
    <scope>NUCLEOTIDE SEQUENCE [LARGE SCALE GENOMIC DNA]</scope>
    <source>
        <strain evidence="10">CLIB 918</strain>
    </source>
</reference>
<dbReference type="InterPro" id="IPR051089">
    <property type="entry name" value="prtT"/>
</dbReference>
<evidence type="ECO:0000256" key="7">
    <source>
        <dbReference type="ARBA" id="ARBA00023242"/>
    </source>
</evidence>
<evidence type="ECO:0000256" key="2">
    <source>
        <dbReference type="ARBA" id="ARBA00022723"/>
    </source>
</evidence>
<evidence type="ECO:0000256" key="6">
    <source>
        <dbReference type="ARBA" id="ARBA00023163"/>
    </source>
</evidence>
<dbReference type="SUPFAM" id="SSF57701">
    <property type="entry name" value="Zn2/Cys6 DNA-binding domain"/>
    <property type="match status" value="1"/>
</dbReference>
<dbReference type="InterPro" id="IPR001138">
    <property type="entry name" value="Zn2Cys6_DnaBD"/>
</dbReference>
<dbReference type="Proteomes" id="UP000242525">
    <property type="component" value="Unassembled WGS sequence"/>
</dbReference>
<feature type="region of interest" description="Disordered" evidence="8">
    <location>
        <begin position="1"/>
        <end position="93"/>
    </location>
</feature>
<keyword evidence="11" id="KW-1185">Reference proteome</keyword>
<dbReference type="Gene3D" id="4.10.240.10">
    <property type="entry name" value="Zn(2)-C6 fungal-type DNA-binding domain"/>
    <property type="match status" value="1"/>
</dbReference>
<protein>
    <recommendedName>
        <fullName evidence="9">Zn(2)-C6 fungal-type domain-containing protein</fullName>
    </recommendedName>
</protein>
<organism evidence="10 11">
    <name type="scientific">Geotrichum candidum</name>
    <name type="common">Oospora lactis</name>
    <name type="synonym">Dipodascus geotrichum</name>
    <dbReference type="NCBI Taxonomy" id="1173061"/>
    <lineage>
        <taxon>Eukaryota</taxon>
        <taxon>Fungi</taxon>
        <taxon>Dikarya</taxon>
        <taxon>Ascomycota</taxon>
        <taxon>Saccharomycotina</taxon>
        <taxon>Dipodascomycetes</taxon>
        <taxon>Dipodascales</taxon>
        <taxon>Dipodascaceae</taxon>
        <taxon>Geotrichum</taxon>
    </lineage>
</organism>
<keyword evidence="3" id="KW-0862">Zinc</keyword>
<dbReference type="PANTHER" id="PTHR31845:SF34">
    <property type="entry name" value="TRANSCRIPTIONAL ACTIVATOR OF PROTEASES PRTT"/>
    <property type="match status" value="1"/>
</dbReference>
<keyword evidence="4" id="KW-0805">Transcription regulation</keyword>
<dbReference type="InterPro" id="IPR036864">
    <property type="entry name" value="Zn2-C6_fun-type_DNA-bd_sf"/>
</dbReference>
<evidence type="ECO:0000313" key="10">
    <source>
        <dbReference type="EMBL" id="CDO55183.1"/>
    </source>
</evidence>
<dbReference type="OrthoDB" id="2595934at2759"/>
<feature type="compositionally biased region" description="Basic and acidic residues" evidence="8">
    <location>
        <begin position="63"/>
        <end position="85"/>
    </location>
</feature>
<evidence type="ECO:0000313" key="11">
    <source>
        <dbReference type="Proteomes" id="UP000242525"/>
    </source>
</evidence>
<dbReference type="Pfam" id="PF00172">
    <property type="entry name" value="Zn_clus"/>
    <property type="match status" value="1"/>
</dbReference>
<dbReference type="GO" id="GO:0000976">
    <property type="term" value="F:transcription cis-regulatory region binding"/>
    <property type="evidence" value="ECO:0007669"/>
    <property type="project" value="TreeGrafter"/>
</dbReference>
<evidence type="ECO:0000256" key="1">
    <source>
        <dbReference type="ARBA" id="ARBA00004123"/>
    </source>
</evidence>
<feature type="compositionally biased region" description="Polar residues" evidence="8">
    <location>
        <begin position="48"/>
        <end position="62"/>
    </location>
</feature>
<dbReference type="PANTHER" id="PTHR31845">
    <property type="entry name" value="FINGER DOMAIN PROTEIN, PUTATIVE-RELATED"/>
    <property type="match status" value="1"/>
</dbReference>
<feature type="domain" description="Zn(2)-C6 fungal-type" evidence="9">
    <location>
        <begin position="98"/>
        <end position="130"/>
    </location>
</feature>
<evidence type="ECO:0000259" key="9">
    <source>
        <dbReference type="PROSITE" id="PS50048"/>
    </source>
</evidence>
<evidence type="ECO:0000256" key="3">
    <source>
        <dbReference type="ARBA" id="ARBA00022833"/>
    </source>
</evidence>
<comment type="subcellular location">
    <subcellularLocation>
        <location evidence="1">Nucleus</location>
    </subcellularLocation>
</comment>
<dbReference type="SMART" id="SM00066">
    <property type="entry name" value="GAL4"/>
    <property type="match status" value="1"/>
</dbReference>
<keyword evidence="5" id="KW-0238">DNA-binding</keyword>
<dbReference type="EMBL" id="CCBN010000010">
    <property type="protein sequence ID" value="CDO55183.1"/>
    <property type="molecule type" value="Genomic_DNA"/>
</dbReference>
<dbReference type="CDD" id="cd00067">
    <property type="entry name" value="GAL4"/>
    <property type="match status" value="1"/>
</dbReference>
<dbReference type="PROSITE" id="PS00463">
    <property type="entry name" value="ZN2_CY6_FUNGAL_1"/>
    <property type="match status" value="1"/>
</dbReference>
<dbReference type="PROSITE" id="PS50048">
    <property type="entry name" value="ZN2_CY6_FUNGAL_2"/>
    <property type="match status" value="1"/>
</dbReference>
<proteinExistence type="predicted"/>
<evidence type="ECO:0000256" key="5">
    <source>
        <dbReference type="ARBA" id="ARBA00023125"/>
    </source>
</evidence>
<dbReference type="STRING" id="1173061.A0A0J9XE64"/>
<feature type="compositionally biased region" description="Polar residues" evidence="8">
    <location>
        <begin position="16"/>
        <end position="40"/>
    </location>
</feature>
<keyword evidence="6" id="KW-0804">Transcription</keyword>
<keyword evidence="2" id="KW-0479">Metal-binding</keyword>
<dbReference type="AlphaFoldDB" id="A0A0J9XE64"/>
<dbReference type="GO" id="GO:0008270">
    <property type="term" value="F:zinc ion binding"/>
    <property type="evidence" value="ECO:0007669"/>
    <property type="project" value="InterPro"/>
</dbReference>
<comment type="caution">
    <text evidence="10">The sequence shown here is derived from an EMBL/GenBank/DDBJ whole genome shotgun (WGS) entry which is preliminary data.</text>
</comment>
<sequence>MNNSNNSNKRPRDETSPSGSATEPTEDPIQSNSTLESRPTVTPRGSLASHTVSDQPSMAARSSSEDQKPVESQAARDSHEPEAPRPKKAIRTSRAAKACEICRKQKTRCFPSQNSPSCLRCMTLGFECSFLISGENVNLQHQQNLHQNSPVPAMSAAVAPSMGFSGNNSHIESSGPFKGPGSKIDVVEKRLGNLEMHLGQLVQLMRNSEGHRLLDASMQSRGSNSLLGSSGRGNEILLINDTIPSAKATFGVPTTPFITSPFNSLGLTMRPEHYPAPLERLKTPQMVFIQQNIITLEYITREQAIEMLDVFLKYYNQWVSFHTGISTEKLLDLMIARSSLLLTVCCCVVIRYHYPKLKPFIWKKLLCKLQDDLKETMLIVPHTIEFIQALVVMSIYASSLSDEDTFVVDAWFISGVALQHLATRNVLGFVLSFDGGLTPVSEIDEIAAYRVWNHLCLVHLVNCVMTGRVCNLDRIRIDQCRKTLDISTSTNFDGRMIAEINFQLILYMYLQANESLNDVEEKLRLWHDDWGYLFEQPTTQFVETGYHYGYFLILYHYNYVANHPEDATDSLAWPPLELTDVATVFGRCSPNHLRRMIRHAIKVIEGLLVVNDITYFKALSDQIHFCGAYAAIMLTRLIETVKTEKKILEISSTLLTKSYNLIGELRDLFNSVSTLPGDVTKKYADSIDEALISCLRVPPAI</sequence>
<name>A0A0J9XE64_GEOCN</name>
<evidence type="ECO:0000256" key="8">
    <source>
        <dbReference type="SAM" id="MobiDB-lite"/>
    </source>
</evidence>
<dbReference type="CDD" id="cd12148">
    <property type="entry name" value="fungal_TF_MHR"/>
    <property type="match status" value="1"/>
</dbReference>
<evidence type="ECO:0000256" key="4">
    <source>
        <dbReference type="ARBA" id="ARBA00023015"/>
    </source>
</evidence>